<dbReference type="RefSeq" id="WP_071893589.1">
    <property type="nucleotide sequence ID" value="NZ_CP018135.1"/>
</dbReference>
<organism evidence="1 2">
    <name type="scientific">Neomicrococcus aestuarii</name>
    <dbReference type="NCBI Taxonomy" id="556325"/>
    <lineage>
        <taxon>Bacteria</taxon>
        <taxon>Bacillati</taxon>
        <taxon>Actinomycetota</taxon>
        <taxon>Actinomycetes</taxon>
        <taxon>Micrococcales</taxon>
        <taxon>Micrococcaceae</taxon>
        <taxon>Neomicrococcus</taxon>
    </lineage>
</organism>
<evidence type="ECO:0000313" key="1">
    <source>
        <dbReference type="EMBL" id="APF40111.1"/>
    </source>
</evidence>
<accession>A0A1L2ZM63</accession>
<evidence type="ECO:0008006" key="3">
    <source>
        <dbReference type="Google" id="ProtNLM"/>
    </source>
</evidence>
<dbReference type="OrthoDB" id="5184241at2"/>
<gene>
    <name evidence="1" type="ORF">BHE16_02700</name>
</gene>
<evidence type="ECO:0000313" key="2">
    <source>
        <dbReference type="Proteomes" id="UP000183530"/>
    </source>
</evidence>
<dbReference type="EMBL" id="CP018135">
    <property type="protein sequence ID" value="APF40111.1"/>
    <property type="molecule type" value="Genomic_DNA"/>
</dbReference>
<proteinExistence type="predicted"/>
<dbReference type="AlphaFoldDB" id="A0A1L2ZM63"/>
<reference evidence="1 2" key="1">
    <citation type="submission" date="2016-11" db="EMBL/GenBank/DDBJ databases">
        <title>Genome sequencing of Zhihengliuella aestuarii B18 antagonistic to Plasmodiophora brassicae.</title>
        <authorList>
            <person name="Luo Y."/>
        </authorList>
    </citation>
    <scope>NUCLEOTIDE SEQUENCE [LARGE SCALE GENOMIC DNA]</scope>
    <source>
        <strain evidence="1 2">B18</strain>
    </source>
</reference>
<dbReference type="STRING" id="556325.BHE16_02700"/>
<dbReference type="Proteomes" id="UP000183530">
    <property type="component" value="Chromosome"/>
</dbReference>
<protein>
    <recommendedName>
        <fullName evidence="3">DNA-binding protein</fullName>
    </recommendedName>
</protein>
<name>A0A1L2ZM63_9MICC</name>
<keyword evidence="2" id="KW-1185">Reference proteome</keyword>
<dbReference type="KEGG" id="nae:BHE16_02700"/>
<sequence length="195" mass="20709">MMVLTIDQRGSRKGSDKVQALLEDLRSVRTVRPFQRTAGDEIQAVLDDPAIALGIALHLANSGSWSVGIGVGPVSTPLPAETRAGSGEAFILARTAVESAKKNSANICLKARQEHYIAAERIDASLQLVSLIERRRSAAAAEAGALLASGLTQREAGESLGISQQAVSLRLSNGLWHEAERMKAWIVTDLGELSS</sequence>